<evidence type="ECO:0000259" key="1">
    <source>
        <dbReference type="PROSITE" id="PS51068"/>
    </source>
</evidence>
<proteinExistence type="predicted"/>
<reference evidence="2" key="1">
    <citation type="journal article" date="2014" name="Front. Microbiol.">
        <title>High frequency of phylogenetically diverse reductive dehalogenase-homologous genes in deep subseafloor sedimentary metagenomes.</title>
        <authorList>
            <person name="Kawai M."/>
            <person name="Futagami T."/>
            <person name="Toyoda A."/>
            <person name="Takaki Y."/>
            <person name="Nishi S."/>
            <person name="Hori S."/>
            <person name="Arai W."/>
            <person name="Tsubouchi T."/>
            <person name="Morono Y."/>
            <person name="Uchiyama I."/>
            <person name="Ito T."/>
            <person name="Fujiyama A."/>
            <person name="Inagaki F."/>
            <person name="Takami H."/>
        </authorList>
    </citation>
    <scope>NUCLEOTIDE SEQUENCE</scope>
    <source>
        <strain evidence="2">Expedition CK06-06</strain>
    </source>
</reference>
<dbReference type="GO" id="GO:0006284">
    <property type="term" value="P:base-excision repair"/>
    <property type="evidence" value="ECO:0007669"/>
    <property type="project" value="InterPro"/>
</dbReference>
<sequence length="47" mass="5272">MPELPEVETVKNELLPLVVGHHVTGVTLIWEGIIHQPSVEEFLSRVV</sequence>
<protein>
    <recommendedName>
        <fullName evidence="1">Formamidopyrimidine-DNA glycosylase catalytic domain-containing protein</fullName>
    </recommendedName>
</protein>
<dbReference type="GO" id="GO:0003906">
    <property type="term" value="F:DNA-(apurinic or apyrimidinic site) endonuclease activity"/>
    <property type="evidence" value="ECO:0007669"/>
    <property type="project" value="InterPro"/>
</dbReference>
<gene>
    <name evidence="2" type="ORF">S01H1_50033</name>
</gene>
<dbReference type="AlphaFoldDB" id="X0W6W8"/>
<dbReference type="Pfam" id="PF01149">
    <property type="entry name" value="Fapy_DNA_glyco"/>
    <property type="match status" value="1"/>
</dbReference>
<dbReference type="PROSITE" id="PS51068">
    <property type="entry name" value="FPG_CAT"/>
    <property type="match status" value="1"/>
</dbReference>
<feature type="domain" description="Formamidopyrimidine-DNA glycosylase catalytic" evidence="1">
    <location>
        <begin position="2"/>
        <end position="47"/>
    </location>
</feature>
<dbReference type="InterPro" id="IPR012319">
    <property type="entry name" value="FPG_cat"/>
</dbReference>
<dbReference type="GO" id="GO:0008270">
    <property type="term" value="F:zinc ion binding"/>
    <property type="evidence" value="ECO:0007669"/>
    <property type="project" value="InterPro"/>
</dbReference>
<accession>X0W6W8</accession>
<dbReference type="InterPro" id="IPR035937">
    <property type="entry name" value="FPG_N"/>
</dbReference>
<organism evidence="2">
    <name type="scientific">marine sediment metagenome</name>
    <dbReference type="NCBI Taxonomy" id="412755"/>
    <lineage>
        <taxon>unclassified sequences</taxon>
        <taxon>metagenomes</taxon>
        <taxon>ecological metagenomes</taxon>
    </lineage>
</organism>
<comment type="caution">
    <text evidence="2">The sequence shown here is derived from an EMBL/GenBank/DDBJ whole genome shotgun (WGS) entry which is preliminary data.</text>
</comment>
<dbReference type="SUPFAM" id="SSF81624">
    <property type="entry name" value="N-terminal domain of MutM-like DNA repair proteins"/>
    <property type="match status" value="1"/>
</dbReference>
<name>X0W6W8_9ZZZZ</name>
<feature type="non-terminal residue" evidence="2">
    <location>
        <position position="47"/>
    </location>
</feature>
<evidence type="ECO:0000313" key="2">
    <source>
        <dbReference type="EMBL" id="GAG26669.1"/>
    </source>
</evidence>
<dbReference type="EMBL" id="BARS01032219">
    <property type="protein sequence ID" value="GAG26669.1"/>
    <property type="molecule type" value="Genomic_DNA"/>
</dbReference>
<dbReference type="GO" id="GO:0019104">
    <property type="term" value="F:DNA N-glycosylase activity"/>
    <property type="evidence" value="ECO:0007669"/>
    <property type="project" value="InterPro"/>
</dbReference>
<dbReference type="Gene3D" id="3.20.190.10">
    <property type="entry name" value="MutM-like, N-terminal"/>
    <property type="match status" value="1"/>
</dbReference>